<evidence type="ECO:0000313" key="2">
    <source>
        <dbReference type="EMBL" id="KAJ6992389.1"/>
    </source>
</evidence>
<feature type="compositionally biased region" description="Basic residues" evidence="1">
    <location>
        <begin position="15"/>
        <end position="25"/>
    </location>
</feature>
<protein>
    <submittedName>
        <fullName evidence="2">Uncharacterized protein</fullName>
    </submittedName>
</protein>
<evidence type="ECO:0000256" key="1">
    <source>
        <dbReference type="SAM" id="MobiDB-lite"/>
    </source>
</evidence>
<name>A0AAD6VYR1_9ROSI</name>
<comment type="caution">
    <text evidence="2">The sequence shown here is derived from an EMBL/GenBank/DDBJ whole genome shotgun (WGS) entry which is preliminary data.</text>
</comment>
<evidence type="ECO:0000313" key="3">
    <source>
        <dbReference type="Proteomes" id="UP001164929"/>
    </source>
</evidence>
<proteinExistence type="predicted"/>
<dbReference type="AlphaFoldDB" id="A0AAD6VYR1"/>
<gene>
    <name evidence="2" type="ORF">NC653_015693</name>
</gene>
<feature type="region of interest" description="Disordered" evidence="1">
    <location>
        <begin position="1"/>
        <end position="52"/>
    </location>
</feature>
<reference evidence="2" key="1">
    <citation type="journal article" date="2023" name="Mol. Ecol. Resour.">
        <title>Chromosome-level genome assembly of a triploid poplar Populus alba 'Berolinensis'.</title>
        <authorList>
            <person name="Chen S."/>
            <person name="Yu Y."/>
            <person name="Wang X."/>
            <person name="Wang S."/>
            <person name="Zhang T."/>
            <person name="Zhou Y."/>
            <person name="He R."/>
            <person name="Meng N."/>
            <person name="Wang Y."/>
            <person name="Liu W."/>
            <person name="Liu Z."/>
            <person name="Liu J."/>
            <person name="Guo Q."/>
            <person name="Huang H."/>
            <person name="Sederoff R.R."/>
            <person name="Wang G."/>
            <person name="Qu G."/>
            <person name="Chen S."/>
        </authorList>
    </citation>
    <scope>NUCLEOTIDE SEQUENCE</scope>
    <source>
        <strain evidence="2">SC-2020</strain>
    </source>
</reference>
<organism evidence="2 3">
    <name type="scientific">Populus alba x Populus x berolinensis</name>
    <dbReference type="NCBI Taxonomy" id="444605"/>
    <lineage>
        <taxon>Eukaryota</taxon>
        <taxon>Viridiplantae</taxon>
        <taxon>Streptophyta</taxon>
        <taxon>Embryophyta</taxon>
        <taxon>Tracheophyta</taxon>
        <taxon>Spermatophyta</taxon>
        <taxon>Magnoliopsida</taxon>
        <taxon>eudicotyledons</taxon>
        <taxon>Gunneridae</taxon>
        <taxon>Pentapetalae</taxon>
        <taxon>rosids</taxon>
        <taxon>fabids</taxon>
        <taxon>Malpighiales</taxon>
        <taxon>Salicaceae</taxon>
        <taxon>Saliceae</taxon>
        <taxon>Populus</taxon>
    </lineage>
</organism>
<dbReference type="EMBL" id="JAQIZT010000006">
    <property type="protein sequence ID" value="KAJ6992389.1"/>
    <property type="molecule type" value="Genomic_DNA"/>
</dbReference>
<feature type="compositionally biased region" description="Basic and acidic residues" evidence="1">
    <location>
        <begin position="42"/>
        <end position="52"/>
    </location>
</feature>
<accession>A0AAD6VYR1</accession>
<keyword evidence="3" id="KW-1185">Reference proteome</keyword>
<dbReference type="Proteomes" id="UP001164929">
    <property type="component" value="Chromosome 6"/>
</dbReference>
<sequence length="52" mass="6323">MASRKYPRKQTQIGKKIKTYRKQGRHMQPQDNIWKEPSVMQPEEHSQQKQKT</sequence>